<sequence length="1616" mass="176782">MGDSLRLRLVVRRHALPEVRVVFSIRLENDPTIANLLEKVDEVIPLESSDWGLEDYTVELRDAQGRGFDCMHFQQVSDVLKNDEEIYIRPLVTDDRRKRRLSGRHQISSDGKHLIDGIAFGRPRLRVPRDRPTIEIPPLKRRRITYHEHDAAGEDEWDVEGDSQPLLLTEHGERTRSSKSVRIHADYDNDNEFNTDEDEDADDDFLGEDEQDADEDLDEVDQAELEEELRELEMANAQLEKEAHAETDPAQDEANNDPSQEEQQVESATEELADSAAQGTGADGAALDLTTLDKIAALRAAFPTAPVTVCEKYLLTYDKNEKKAYRRLLSRYPALLSRQKMVEHYERLHASTLSKPDEDPVPKPNDDALPDDDVSMGGSDAESVDSVAKHYDQHGFPSGSIMAGTASTHTAEALRRSGQPVKMPVHTKFDESHDEMDMGVDEDHGQSLDPAPKDTTSGVVDQMGDVSPQADFGLSSESDDSDFENPGSQLDDDASSESPSDGEEEEEEDDDDEEGDGEDADMDDKADIEDAENDSNGESDDESDSGPEVASSRQQPEPHGGAKVTERVIPNSTLQDEASSKDSSDPESSDGSSDDGSSSEDSSSDSDESEIDEDDDEDDEDNDAGNAAEGTDQASDSSDSSSASDSSSDSDSDSDSGSAPSFEAKEVTKNPFGPAAIPQEQVSPVSPPKAAVAQPVAKLVADMVKVAVPPGRGKTATQRRNARRRAIRMAQKDAAQGILGREPSAPEQSVASPAPDAFAAKKAALLAQLGLTESPLHNLESEKPKDAHDVSLSRSAPSPANGDESSSQRKSKLDVAAGRRMLFGALGLKNPKSKADEENIRSNLMKDVRVHSNHRLRDEDESAGAATSQQAEQEDPEAWRDRIVYSAVECCEEGVLLSEPPFPFVQRWDPQQKRAGAKRKRRNRADNYEHDQPAAKKRRGSYTSYDDNANSSYYDDSGFADNGGDWDITLSYDDNSEMNTDRPLKLEDPEANHGDSPVDDEEEDGIPALPADVSSLPMLEAGGLSSGMVLVWKQLLLSKATNWQPQVSELVGTVVDVYDGDELQVRLAKSYRNLDQADKTYDEDGNRVYDKFEQPDEDEEMQDEIEQGYRTLALADMMEPRVLYRPPQVISTTPMETDQNPGASLAREESKAQSDQSTTLDNDPSQKVADKPNQPEDSTEHFDSVIPETIHGSAEELPSHESVEELPDAQIPPSKEITISEDRRHEISQLISEAGFRKEVDPSLEESGRDLNSPSRQLEEMSQQAALPALSHATSPAPNLEPAQLPTSDYVDSQPVVLEPFNGFSDDPPIPTPKNDVEYPRLRLGSMSPGSASLASGRQPYSDTGVDFGDDMLSERLEEESRDVNAATASPVLPKHSLGGTTPADDEHNDDSDESAGRSQSSSLDLPELADLGTFLSASTNGPRAVSSAIKSRKSEVTSDLQCEEAMRRLEEGDGSEDEFSRVKEEPQSQSQRPFSLARKLASKPIEKPVVKKGGKSIKKENRVVETGKSKSIRSSSQASDSFKIPQGSQVVSLLTSSPEPEVVEDYAEDSIDETYDPEMPSGPGWVRKKWGTGTRRGYSVPASSAPRSEVSRTSASQYVSRADLGRKKKTFARAY</sequence>
<feature type="compositionally biased region" description="Basic and acidic residues" evidence="1">
    <location>
        <begin position="779"/>
        <end position="791"/>
    </location>
</feature>
<feature type="compositionally biased region" description="Basic and acidic residues" evidence="1">
    <location>
        <begin position="1235"/>
        <end position="1249"/>
    </location>
</feature>
<feature type="compositionally biased region" description="Low complexity" evidence="1">
    <location>
        <begin position="589"/>
        <end position="601"/>
    </location>
</feature>
<feature type="compositionally biased region" description="Acidic residues" evidence="1">
    <location>
        <begin position="188"/>
        <end position="217"/>
    </location>
</feature>
<feature type="compositionally biased region" description="Polar residues" evidence="1">
    <location>
        <begin position="1129"/>
        <end position="1142"/>
    </location>
</feature>
<feature type="region of interest" description="Disordered" evidence="1">
    <location>
        <begin position="971"/>
        <end position="1004"/>
    </location>
</feature>
<evidence type="ECO:0000256" key="1">
    <source>
        <dbReference type="SAM" id="MobiDB-lite"/>
    </source>
</evidence>
<dbReference type="EMBL" id="MU839831">
    <property type="protein sequence ID" value="KAK1756688.1"/>
    <property type="molecule type" value="Genomic_DNA"/>
</dbReference>
<feature type="region of interest" description="Disordered" evidence="1">
    <location>
        <begin position="350"/>
        <end position="384"/>
    </location>
</feature>
<feature type="compositionally biased region" description="Basic and acidic residues" evidence="1">
    <location>
        <begin position="1218"/>
        <end position="1227"/>
    </location>
</feature>
<dbReference type="Pfam" id="PF24054">
    <property type="entry name" value="DUF7357"/>
    <property type="match status" value="1"/>
</dbReference>
<feature type="region of interest" description="Disordered" evidence="1">
    <location>
        <begin position="901"/>
        <end position="944"/>
    </location>
</feature>
<feature type="compositionally biased region" description="Basic and acidic residues" evidence="1">
    <location>
        <begin position="350"/>
        <end position="366"/>
    </location>
</feature>
<feature type="domain" description="DUF7357" evidence="2">
    <location>
        <begin position="5"/>
        <end position="138"/>
    </location>
</feature>
<gene>
    <name evidence="3" type="ORF">QBC47DRAFT_377443</name>
</gene>
<dbReference type="InterPro" id="IPR055781">
    <property type="entry name" value="DUF7357"/>
</dbReference>
<evidence type="ECO:0000259" key="2">
    <source>
        <dbReference type="Pfam" id="PF24054"/>
    </source>
</evidence>
<feature type="region of interest" description="Disordered" evidence="1">
    <location>
        <begin position="707"/>
        <end position="755"/>
    </location>
</feature>
<feature type="compositionally biased region" description="Basic and acidic residues" evidence="1">
    <location>
        <begin position="1168"/>
        <end position="1183"/>
    </location>
</feature>
<evidence type="ECO:0000313" key="3">
    <source>
        <dbReference type="EMBL" id="KAK1756688.1"/>
    </source>
</evidence>
<keyword evidence="4" id="KW-1185">Reference proteome</keyword>
<dbReference type="Proteomes" id="UP001239445">
    <property type="component" value="Unassembled WGS sequence"/>
</dbReference>
<feature type="region of interest" description="Disordered" evidence="1">
    <location>
        <begin position="168"/>
        <end position="217"/>
    </location>
</feature>
<reference evidence="3" key="1">
    <citation type="submission" date="2023-06" db="EMBL/GenBank/DDBJ databases">
        <title>Genome-scale phylogeny and comparative genomics of the fungal order Sordariales.</title>
        <authorList>
            <consortium name="Lawrence Berkeley National Laboratory"/>
            <person name="Hensen N."/>
            <person name="Bonometti L."/>
            <person name="Westerberg I."/>
            <person name="Brannstrom I.O."/>
            <person name="Guillou S."/>
            <person name="Cros-Aarteil S."/>
            <person name="Calhoun S."/>
            <person name="Haridas S."/>
            <person name="Kuo A."/>
            <person name="Mondo S."/>
            <person name="Pangilinan J."/>
            <person name="Riley R."/>
            <person name="Labutti K."/>
            <person name="Andreopoulos B."/>
            <person name="Lipzen A."/>
            <person name="Chen C."/>
            <person name="Yanf M."/>
            <person name="Daum C."/>
            <person name="Ng V."/>
            <person name="Clum A."/>
            <person name="Steindorff A."/>
            <person name="Ohm R."/>
            <person name="Martin F."/>
            <person name="Silar P."/>
            <person name="Natvig D."/>
            <person name="Lalanne C."/>
            <person name="Gautier V."/>
            <person name="Ament-Velasquez S.L."/>
            <person name="Kruys A."/>
            <person name="Hutchinson M.I."/>
            <person name="Powell A.J."/>
            <person name="Barry K."/>
            <person name="Miller A.N."/>
            <person name="Grigoriev I.V."/>
            <person name="Debuchy R."/>
            <person name="Gladieux P."/>
            <person name="Thoren M.H."/>
            <person name="Johannesson H."/>
        </authorList>
    </citation>
    <scope>NUCLEOTIDE SEQUENCE</scope>
    <source>
        <strain evidence="3">PSN4</strain>
    </source>
</reference>
<feature type="compositionally biased region" description="Acidic residues" evidence="1">
    <location>
        <begin position="249"/>
        <end position="273"/>
    </location>
</feature>
<name>A0AAJ0FAV0_9PEZI</name>
<comment type="caution">
    <text evidence="3">The sequence shown here is derived from an EMBL/GenBank/DDBJ whole genome shotgun (WGS) entry which is preliminary data.</text>
</comment>
<feature type="compositionally biased region" description="Basic and acidic residues" evidence="1">
    <location>
        <begin position="1498"/>
        <end position="1509"/>
    </location>
</feature>
<feature type="compositionally biased region" description="Basic and acidic residues" evidence="1">
    <location>
        <begin position="979"/>
        <end position="993"/>
    </location>
</feature>
<feature type="compositionally biased region" description="Low complexity" evidence="1">
    <location>
        <begin position="634"/>
        <end position="647"/>
    </location>
</feature>
<feature type="compositionally biased region" description="Polar residues" evidence="1">
    <location>
        <begin position="1328"/>
        <end position="1342"/>
    </location>
</feature>
<feature type="compositionally biased region" description="Acidic residues" evidence="1">
    <location>
        <begin position="602"/>
        <end position="623"/>
    </location>
</feature>
<feature type="region of interest" description="Disordered" evidence="1">
    <location>
        <begin position="1553"/>
        <end position="1603"/>
    </location>
</feature>
<protein>
    <recommendedName>
        <fullName evidence="2">DUF7357 domain-containing protein</fullName>
    </recommendedName>
</protein>
<evidence type="ECO:0000313" key="4">
    <source>
        <dbReference type="Proteomes" id="UP001239445"/>
    </source>
</evidence>
<feature type="compositionally biased region" description="Basic and acidic residues" evidence="1">
    <location>
        <begin position="924"/>
        <end position="934"/>
    </location>
</feature>
<feature type="compositionally biased region" description="Low complexity" evidence="1">
    <location>
        <begin position="681"/>
        <end position="693"/>
    </location>
</feature>
<feature type="region of interest" description="Disordered" evidence="1">
    <location>
        <begin position="406"/>
        <end position="693"/>
    </location>
</feature>
<feature type="region of interest" description="Disordered" evidence="1">
    <location>
        <begin position="239"/>
        <end position="280"/>
    </location>
</feature>
<feature type="compositionally biased region" description="Basic and acidic residues" evidence="1">
    <location>
        <begin position="833"/>
        <end position="858"/>
    </location>
</feature>
<feature type="region of interest" description="Disordered" evidence="1">
    <location>
        <begin position="1126"/>
        <end position="1527"/>
    </location>
</feature>
<feature type="compositionally biased region" description="Low complexity" evidence="1">
    <location>
        <begin position="1513"/>
        <end position="1522"/>
    </location>
</feature>
<feature type="compositionally biased region" description="Polar residues" evidence="1">
    <location>
        <begin position="1582"/>
        <end position="1600"/>
    </location>
</feature>
<feature type="compositionally biased region" description="Polar residues" evidence="1">
    <location>
        <begin position="1250"/>
        <end position="1265"/>
    </location>
</feature>
<feature type="compositionally biased region" description="Basic and acidic residues" evidence="1">
    <location>
        <begin position="1193"/>
        <end position="1203"/>
    </location>
</feature>
<feature type="compositionally biased region" description="Acidic residues" evidence="1">
    <location>
        <begin position="1348"/>
        <end position="1361"/>
    </location>
</feature>
<accession>A0AAJ0FAV0</accession>
<feature type="compositionally biased region" description="Polar residues" evidence="1">
    <location>
        <begin position="1153"/>
        <end position="1165"/>
    </location>
</feature>
<feature type="compositionally biased region" description="Acidic residues" evidence="1">
    <location>
        <begin position="490"/>
        <end position="545"/>
    </location>
</feature>
<proteinExistence type="predicted"/>
<organism evidence="3 4">
    <name type="scientific">Echria macrotheca</name>
    <dbReference type="NCBI Taxonomy" id="438768"/>
    <lineage>
        <taxon>Eukaryota</taxon>
        <taxon>Fungi</taxon>
        <taxon>Dikarya</taxon>
        <taxon>Ascomycota</taxon>
        <taxon>Pezizomycotina</taxon>
        <taxon>Sordariomycetes</taxon>
        <taxon>Sordariomycetidae</taxon>
        <taxon>Sordariales</taxon>
        <taxon>Schizotheciaceae</taxon>
        <taxon>Echria</taxon>
    </lineage>
</organism>
<feature type="region of interest" description="Disordered" evidence="1">
    <location>
        <begin position="774"/>
        <end position="878"/>
    </location>
</feature>